<name>X0WFJ4_9ZZZZ</name>
<feature type="non-terminal residue" evidence="2">
    <location>
        <position position="116"/>
    </location>
</feature>
<proteinExistence type="predicted"/>
<dbReference type="EMBL" id="BARS01024750">
    <property type="protein sequence ID" value="GAG11456.1"/>
    <property type="molecule type" value="Genomic_DNA"/>
</dbReference>
<keyword evidence="1" id="KW-0472">Membrane</keyword>
<keyword evidence="1" id="KW-1133">Transmembrane helix</keyword>
<reference evidence="2" key="1">
    <citation type="journal article" date="2014" name="Front. Microbiol.">
        <title>High frequency of phylogenetically diverse reductive dehalogenase-homologous genes in deep subseafloor sedimentary metagenomes.</title>
        <authorList>
            <person name="Kawai M."/>
            <person name="Futagami T."/>
            <person name="Toyoda A."/>
            <person name="Takaki Y."/>
            <person name="Nishi S."/>
            <person name="Hori S."/>
            <person name="Arai W."/>
            <person name="Tsubouchi T."/>
            <person name="Morono Y."/>
            <person name="Uchiyama I."/>
            <person name="Ito T."/>
            <person name="Fujiyama A."/>
            <person name="Inagaki F."/>
            <person name="Takami H."/>
        </authorList>
    </citation>
    <scope>NUCLEOTIDE SEQUENCE</scope>
    <source>
        <strain evidence="2">Expedition CK06-06</strain>
    </source>
</reference>
<accession>X0WFJ4</accession>
<evidence type="ECO:0008006" key="3">
    <source>
        <dbReference type="Google" id="ProtNLM"/>
    </source>
</evidence>
<evidence type="ECO:0000313" key="2">
    <source>
        <dbReference type="EMBL" id="GAG11456.1"/>
    </source>
</evidence>
<organism evidence="2">
    <name type="scientific">marine sediment metagenome</name>
    <dbReference type="NCBI Taxonomy" id="412755"/>
    <lineage>
        <taxon>unclassified sequences</taxon>
        <taxon>metagenomes</taxon>
        <taxon>ecological metagenomes</taxon>
    </lineage>
</organism>
<sequence length="116" mass="11914">MIKTMEKLTKRILAIALVAVIGTGIGVGAWYFLLAPGAGDYVWTAADAPGAPAGTPASQIIKIGCAGDTGEIQGDANYEGAWFAAKTINEAGGVNVSGTTYYFGVVKEDTDESNPN</sequence>
<gene>
    <name evidence="2" type="ORF">S01H1_39241</name>
</gene>
<protein>
    <recommendedName>
        <fullName evidence="3">Leucine-binding protein domain-containing protein</fullName>
    </recommendedName>
</protein>
<dbReference type="AlphaFoldDB" id="X0WFJ4"/>
<feature type="transmembrane region" description="Helical" evidence="1">
    <location>
        <begin position="12"/>
        <end position="33"/>
    </location>
</feature>
<comment type="caution">
    <text evidence="2">The sequence shown here is derived from an EMBL/GenBank/DDBJ whole genome shotgun (WGS) entry which is preliminary data.</text>
</comment>
<keyword evidence="1" id="KW-0812">Transmembrane</keyword>
<evidence type="ECO:0000256" key="1">
    <source>
        <dbReference type="SAM" id="Phobius"/>
    </source>
</evidence>